<dbReference type="OrthoDB" id="448448at2759"/>
<dbReference type="VEuPathDB" id="FungiDB:BO78DRAFT_413080"/>
<protein>
    <submittedName>
        <fullName evidence="1">Uncharacterized protein</fullName>
    </submittedName>
</protein>
<dbReference type="EMBL" id="KZ826316">
    <property type="protein sequence ID" value="PYI11979.1"/>
    <property type="molecule type" value="Genomic_DNA"/>
</dbReference>
<evidence type="ECO:0000313" key="1">
    <source>
        <dbReference type="EMBL" id="PYI11979.1"/>
    </source>
</evidence>
<proteinExistence type="predicted"/>
<keyword evidence="2" id="KW-1185">Reference proteome</keyword>
<evidence type="ECO:0000313" key="2">
    <source>
        <dbReference type="Proteomes" id="UP000248423"/>
    </source>
</evidence>
<organism evidence="1 2">
    <name type="scientific">Aspergillus sclerotiicarbonarius (strain CBS 121057 / IBT 28362)</name>
    <dbReference type="NCBI Taxonomy" id="1448318"/>
    <lineage>
        <taxon>Eukaryota</taxon>
        <taxon>Fungi</taxon>
        <taxon>Dikarya</taxon>
        <taxon>Ascomycota</taxon>
        <taxon>Pezizomycotina</taxon>
        <taxon>Eurotiomycetes</taxon>
        <taxon>Eurotiomycetidae</taxon>
        <taxon>Eurotiales</taxon>
        <taxon>Aspergillaceae</taxon>
        <taxon>Aspergillus</taxon>
        <taxon>Aspergillus subgen. Circumdati</taxon>
    </lineage>
</organism>
<dbReference type="AlphaFoldDB" id="A0A319F7A0"/>
<reference evidence="1 2" key="1">
    <citation type="submission" date="2018-02" db="EMBL/GenBank/DDBJ databases">
        <title>The genomes of Aspergillus section Nigri reveals drivers in fungal speciation.</title>
        <authorList>
            <consortium name="DOE Joint Genome Institute"/>
            <person name="Vesth T.C."/>
            <person name="Nybo J."/>
            <person name="Theobald S."/>
            <person name="Brandl J."/>
            <person name="Frisvad J.C."/>
            <person name="Nielsen K.F."/>
            <person name="Lyhne E.K."/>
            <person name="Kogle M.E."/>
            <person name="Kuo A."/>
            <person name="Riley R."/>
            <person name="Clum A."/>
            <person name="Nolan M."/>
            <person name="Lipzen A."/>
            <person name="Salamov A."/>
            <person name="Henrissat B."/>
            <person name="Wiebenga A."/>
            <person name="De vries R.P."/>
            <person name="Grigoriev I.V."/>
            <person name="Mortensen U.H."/>
            <person name="Andersen M.R."/>
            <person name="Baker S.E."/>
        </authorList>
    </citation>
    <scope>NUCLEOTIDE SEQUENCE [LARGE SCALE GENOMIC DNA]</scope>
    <source>
        <strain evidence="1 2">CBS 121057</strain>
    </source>
</reference>
<dbReference type="Proteomes" id="UP000248423">
    <property type="component" value="Unassembled WGS sequence"/>
</dbReference>
<accession>A0A319F7A0</accession>
<name>A0A319F7A0_ASPSB</name>
<gene>
    <name evidence="1" type="ORF">BO78DRAFT_413080</name>
</gene>
<sequence length="170" mass="18728">MLSGTIFSNVWHDIASPITLLKGHPFITKERFMDALVPDETSTSDISEPYATYLQRLCLAFVVARPSRTISLPGVLQQDATFHLDGDTWIKVQEATGKFVRARMKLLQDRENLARGKQGVSSSKSPLGHAVAAQLLAAQSLRTASSRKCPHPYTRCLSEEAAWRCTDGGL</sequence>